<sequence length="228" mass="26275">MSDDISKSLYERRSGALVFKGRGSLKDEKKKERKKKHRKREREGDESREDEEGLELEEVEEVEGEGRIVSSGSTIQGFETKFMDQCETGDVLMIKHPLTHQVERRIISKIMTNRSMTVSDGFSTDLVSTTTFAIRKEGAILRKKAQKAASRDRKRQKGDSDGDFDKVIQDEVSRQLQKNLKKAAKIVTVREKTGMWGYKVVSRKADHELTAEERLDERCKQGRDKFCW</sequence>
<evidence type="ECO:0000313" key="3">
    <source>
        <dbReference type="EMBL" id="CEL70653.1"/>
    </source>
</evidence>
<proteinExistence type="predicted"/>
<evidence type="ECO:0000313" key="2">
    <source>
        <dbReference type="EMBL" id="CBZ55910.1"/>
    </source>
</evidence>
<name>F0VQB3_NEOCL</name>
<protein>
    <submittedName>
        <fullName evidence="2">Uncharacterized protein</fullName>
    </submittedName>
</protein>
<reference evidence="3" key="4">
    <citation type="journal article" date="2015" name="PLoS ONE">
        <title>Comprehensive Evaluation of Toxoplasma gondii VEG and Neospora caninum LIV Genomes with Tachyzoite Stage Transcriptome and Proteome Defines Novel Transcript Features.</title>
        <authorList>
            <person name="Ramaprasad A."/>
            <person name="Mourier T."/>
            <person name="Naeem R."/>
            <person name="Malas T.B."/>
            <person name="Moussa E."/>
            <person name="Panigrahi A."/>
            <person name="Vermont S.J."/>
            <person name="Otto T.D."/>
            <person name="Wastling J."/>
            <person name="Pain A."/>
        </authorList>
    </citation>
    <scope>NUCLEOTIDE SEQUENCE</scope>
    <source>
        <strain evidence="3">Liverpool</strain>
    </source>
</reference>
<organism evidence="2 4">
    <name type="scientific">Neospora caninum (strain Liverpool)</name>
    <dbReference type="NCBI Taxonomy" id="572307"/>
    <lineage>
        <taxon>Eukaryota</taxon>
        <taxon>Sar</taxon>
        <taxon>Alveolata</taxon>
        <taxon>Apicomplexa</taxon>
        <taxon>Conoidasida</taxon>
        <taxon>Coccidia</taxon>
        <taxon>Eucoccidiorida</taxon>
        <taxon>Eimeriorina</taxon>
        <taxon>Sarcocystidae</taxon>
        <taxon>Neospora</taxon>
    </lineage>
</organism>
<dbReference type="InParanoid" id="F0VQB3"/>
<feature type="region of interest" description="Disordered" evidence="1">
    <location>
        <begin position="21"/>
        <end position="57"/>
    </location>
</feature>
<dbReference type="OrthoDB" id="311468at2759"/>
<dbReference type="AlphaFoldDB" id="F0VQB3"/>
<dbReference type="RefSeq" id="XP_003885936.1">
    <property type="nucleotide sequence ID" value="XM_003885887.1"/>
</dbReference>
<feature type="compositionally biased region" description="Basic residues" evidence="1">
    <location>
        <begin position="145"/>
        <end position="156"/>
    </location>
</feature>
<reference evidence="4" key="3">
    <citation type="journal article" date="2012" name="PLoS Pathog.">
        <title>Comparative genomics of the apicomplexan parasites Toxoplasma gondii and Neospora caninum: Coccidia differing in host range and transmission strategy.</title>
        <authorList>
            <person name="Reid A.J."/>
            <person name="Vermont S.J."/>
            <person name="Cotton J.A."/>
            <person name="Harris D."/>
            <person name="Hill-Cawthorne G.A."/>
            <person name="Konen-Waisman S."/>
            <person name="Latham S.M."/>
            <person name="Mourier T."/>
            <person name="Norton R."/>
            <person name="Quail M.A."/>
            <person name="Sanders M."/>
            <person name="Shanmugam D."/>
            <person name="Sohal A."/>
            <person name="Wasmuth J.D."/>
            <person name="Brunk B."/>
            <person name="Grigg M.E."/>
            <person name="Howard J.C."/>
            <person name="Parkinson J."/>
            <person name="Roos D.S."/>
            <person name="Trees A.J."/>
            <person name="Berriman M."/>
            <person name="Pain A."/>
            <person name="Wastling J.M."/>
        </authorList>
    </citation>
    <scope>NUCLEOTIDE SEQUENCE [LARGE SCALE GENOMIC DNA]</scope>
    <source>
        <strain evidence="4">Liverpool</strain>
    </source>
</reference>
<dbReference type="Proteomes" id="UP000007494">
    <property type="component" value="Chromosome XII"/>
</dbReference>
<keyword evidence="4" id="KW-1185">Reference proteome</keyword>
<accession>F0VQB3</accession>
<feature type="region of interest" description="Disordered" evidence="1">
    <location>
        <begin position="145"/>
        <end position="164"/>
    </location>
</feature>
<dbReference type="EMBL" id="LN714487">
    <property type="protein sequence ID" value="CEL70653.1"/>
    <property type="molecule type" value="Genomic_DNA"/>
</dbReference>
<gene>
    <name evidence="3" type="ORF">BN1204_063360</name>
    <name evidence="2" type="ORF">NCLIV_063360</name>
</gene>
<reference evidence="2" key="1">
    <citation type="submission" date="2011-02" db="EMBL/GenBank/DDBJ databases">
        <authorList>
            <person name="Aslett M."/>
        </authorList>
    </citation>
    <scope>NUCLEOTIDE SEQUENCE</scope>
    <source>
        <strain evidence="2">Liverpool</strain>
    </source>
</reference>
<dbReference type="EMBL" id="FR823393">
    <property type="protein sequence ID" value="CBZ55910.1"/>
    <property type="molecule type" value="Genomic_DNA"/>
</dbReference>
<dbReference type="eggNOG" id="ENOG502RY1S">
    <property type="taxonomic scope" value="Eukaryota"/>
</dbReference>
<feature type="compositionally biased region" description="Basic residues" evidence="1">
    <location>
        <begin position="31"/>
        <end position="40"/>
    </location>
</feature>
<dbReference type="OMA" id="AHIGVEY"/>
<feature type="compositionally biased region" description="Acidic residues" evidence="1">
    <location>
        <begin position="44"/>
        <end position="57"/>
    </location>
</feature>
<dbReference type="VEuPathDB" id="ToxoDB:NCLIV_063360"/>
<reference evidence="2" key="2">
    <citation type="submission" date="2011-03" db="EMBL/GenBank/DDBJ databases">
        <title>Comparative genomics and transcriptomics of Neospora caninum and Toxoplasma gondii.</title>
        <authorList>
            <person name="Reid A.J."/>
            <person name="Sohal A."/>
            <person name="Harris D."/>
            <person name="Quail M."/>
            <person name="Sanders M."/>
            <person name="Berriman M."/>
            <person name="Wastling J.M."/>
            <person name="Pain A."/>
        </authorList>
    </citation>
    <scope>NUCLEOTIDE SEQUENCE</scope>
    <source>
        <strain evidence="2">Liverpool</strain>
    </source>
</reference>
<dbReference type="GeneID" id="13445133"/>
<evidence type="ECO:0000313" key="4">
    <source>
        <dbReference type="Proteomes" id="UP000007494"/>
    </source>
</evidence>
<evidence type="ECO:0000256" key="1">
    <source>
        <dbReference type="SAM" id="MobiDB-lite"/>
    </source>
</evidence>